<sequence>MNSKNWTLSMLAAGMLLVPGCSTNPPHEPLGLAVEEMRQMQTQNPDAADSHGPMRLDGDKAHKVISSYRGEAQSASGVAGNIEINIGN</sequence>
<proteinExistence type="predicted"/>
<dbReference type="RefSeq" id="WP_343808900.1">
    <property type="nucleotide sequence ID" value="NZ_BAAAET010000007.1"/>
</dbReference>
<protein>
    <recommendedName>
        <fullName evidence="3">Lipoprotein</fullName>
    </recommendedName>
</protein>
<gene>
    <name evidence="1" type="ORF">GCM10009104_34320</name>
</gene>
<evidence type="ECO:0000313" key="2">
    <source>
        <dbReference type="Proteomes" id="UP001499915"/>
    </source>
</evidence>
<name>A0ABP3TGZ0_9GAMM</name>
<evidence type="ECO:0000313" key="1">
    <source>
        <dbReference type="EMBL" id="GAA0702141.1"/>
    </source>
</evidence>
<keyword evidence="2" id="KW-1185">Reference proteome</keyword>
<reference evidence="2" key="1">
    <citation type="journal article" date="2019" name="Int. J. Syst. Evol. Microbiol.">
        <title>The Global Catalogue of Microorganisms (GCM) 10K type strain sequencing project: providing services to taxonomists for standard genome sequencing and annotation.</title>
        <authorList>
            <consortium name="The Broad Institute Genomics Platform"/>
            <consortium name="The Broad Institute Genome Sequencing Center for Infectious Disease"/>
            <person name="Wu L."/>
            <person name="Ma J."/>
        </authorList>
    </citation>
    <scope>NUCLEOTIDE SEQUENCE [LARGE SCALE GENOMIC DNA]</scope>
    <source>
        <strain evidence="2">JCM 15134</strain>
    </source>
</reference>
<accession>A0ABP3TGZ0</accession>
<comment type="caution">
    <text evidence="1">The sequence shown here is derived from an EMBL/GenBank/DDBJ whole genome shotgun (WGS) entry which is preliminary data.</text>
</comment>
<evidence type="ECO:0008006" key="3">
    <source>
        <dbReference type="Google" id="ProtNLM"/>
    </source>
</evidence>
<organism evidence="1 2">
    <name type="scientific">Marinobacterium maritimum</name>
    <dbReference type="NCBI Taxonomy" id="500162"/>
    <lineage>
        <taxon>Bacteria</taxon>
        <taxon>Pseudomonadati</taxon>
        <taxon>Pseudomonadota</taxon>
        <taxon>Gammaproteobacteria</taxon>
        <taxon>Oceanospirillales</taxon>
        <taxon>Oceanospirillaceae</taxon>
        <taxon>Marinobacterium</taxon>
    </lineage>
</organism>
<dbReference type="EMBL" id="BAAAET010000007">
    <property type="protein sequence ID" value="GAA0702141.1"/>
    <property type="molecule type" value="Genomic_DNA"/>
</dbReference>
<dbReference type="Proteomes" id="UP001499915">
    <property type="component" value="Unassembled WGS sequence"/>
</dbReference>